<dbReference type="Proteomes" id="UP000288805">
    <property type="component" value="Unassembled WGS sequence"/>
</dbReference>
<comment type="caution">
    <text evidence="1">The sequence shown here is derived from an EMBL/GenBank/DDBJ whole genome shotgun (WGS) entry which is preliminary data.</text>
</comment>
<gene>
    <name evidence="1" type="ORF">CK203_075086</name>
</gene>
<dbReference type="EMBL" id="QGNW01001073">
    <property type="protein sequence ID" value="RVW56693.1"/>
    <property type="molecule type" value="Genomic_DNA"/>
</dbReference>
<reference evidence="1 2" key="1">
    <citation type="journal article" date="2018" name="PLoS Genet.">
        <title>Population sequencing reveals clonal diversity and ancestral inbreeding in the grapevine cultivar Chardonnay.</title>
        <authorList>
            <person name="Roach M.J."/>
            <person name="Johnson D.L."/>
            <person name="Bohlmann J."/>
            <person name="van Vuuren H.J."/>
            <person name="Jones S.J."/>
            <person name="Pretorius I.S."/>
            <person name="Schmidt S.A."/>
            <person name="Borneman A.R."/>
        </authorList>
    </citation>
    <scope>NUCLEOTIDE SEQUENCE [LARGE SCALE GENOMIC DNA]</scope>
    <source>
        <strain evidence="2">cv. Chardonnay</strain>
        <tissue evidence="1">Leaf</tissue>
    </source>
</reference>
<evidence type="ECO:0000313" key="1">
    <source>
        <dbReference type="EMBL" id="RVW56693.1"/>
    </source>
</evidence>
<proteinExistence type="predicted"/>
<sequence length="58" mass="6594">MRGCLSMSLMKDSVHLMLPPSTPKLHPPIMLDFEENQTELTIDEFNAELLSYEALIDS</sequence>
<accession>A0A438F9Q7</accession>
<evidence type="ECO:0000313" key="2">
    <source>
        <dbReference type="Proteomes" id="UP000288805"/>
    </source>
</evidence>
<name>A0A438F9Q7_VITVI</name>
<protein>
    <submittedName>
        <fullName evidence="1">Uncharacterized protein</fullName>
    </submittedName>
</protein>
<dbReference type="AlphaFoldDB" id="A0A438F9Q7"/>
<organism evidence="1 2">
    <name type="scientific">Vitis vinifera</name>
    <name type="common">Grape</name>
    <dbReference type="NCBI Taxonomy" id="29760"/>
    <lineage>
        <taxon>Eukaryota</taxon>
        <taxon>Viridiplantae</taxon>
        <taxon>Streptophyta</taxon>
        <taxon>Embryophyta</taxon>
        <taxon>Tracheophyta</taxon>
        <taxon>Spermatophyta</taxon>
        <taxon>Magnoliopsida</taxon>
        <taxon>eudicotyledons</taxon>
        <taxon>Gunneridae</taxon>
        <taxon>Pentapetalae</taxon>
        <taxon>rosids</taxon>
        <taxon>Vitales</taxon>
        <taxon>Vitaceae</taxon>
        <taxon>Viteae</taxon>
        <taxon>Vitis</taxon>
    </lineage>
</organism>